<dbReference type="GO" id="GO:0042277">
    <property type="term" value="F:peptide binding"/>
    <property type="evidence" value="ECO:0007669"/>
    <property type="project" value="TreeGrafter"/>
</dbReference>
<dbReference type="InterPro" id="IPR045357">
    <property type="entry name" value="Aminopeptidase_N-like_N"/>
</dbReference>
<keyword evidence="8" id="KW-0492">Microsome</keyword>
<comment type="subcellular location">
    <subcellularLocation>
        <location evidence="1">Microsome membrane</location>
        <topology evidence="1">Peripheral membrane protein</topology>
    </subcellularLocation>
</comment>
<dbReference type="PhylomeDB" id="A0A068TPK5"/>
<feature type="site" description="Transition state stabilizer" evidence="12">
    <location>
        <position position="407"/>
    </location>
</feature>
<dbReference type="FunFam" id="1.25.50.20:FF:000002">
    <property type="entry name" value="Aminopeptidase"/>
    <property type="match status" value="1"/>
</dbReference>
<evidence type="ECO:0000259" key="16">
    <source>
        <dbReference type="Pfam" id="PF17900"/>
    </source>
</evidence>
<evidence type="ECO:0000313" key="17">
    <source>
        <dbReference type="EMBL" id="CDO97874.1"/>
    </source>
</evidence>
<dbReference type="Gramene" id="CDO97874">
    <property type="protein sequence ID" value="CDO97874"/>
    <property type="gene ID" value="GSCOC_T00021810001"/>
</dbReference>
<proteinExistence type="inferred from homology"/>
<dbReference type="EMBL" id="HG739086">
    <property type="protein sequence ID" value="CDO97874.1"/>
    <property type="molecule type" value="Genomic_DNA"/>
</dbReference>
<dbReference type="Pfam" id="PF11838">
    <property type="entry name" value="ERAP1_C"/>
    <property type="match status" value="1"/>
</dbReference>
<dbReference type="InterPro" id="IPR042097">
    <property type="entry name" value="Aminopeptidase_N-like_N_sf"/>
</dbReference>
<feature type="binding site" evidence="11">
    <location>
        <position position="322"/>
    </location>
    <ligand>
        <name>Zn(2+)</name>
        <dbReference type="ChEBI" id="CHEBI:29105"/>
        <note>catalytic</note>
    </ligand>
</feature>
<dbReference type="GO" id="GO:0008270">
    <property type="term" value="F:zinc ion binding"/>
    <property type="evidence" value="ECO:0007669"/>
    <property type="project" value="UniProtKB-UniRule"/>
</dbReference>
<dbReference type="PANTHER" id="PTHR11533:SF274">
    <property type="entry name" value="AMINOPEPTIDASE"/>
    <property type="match status" value="1"/>
</dbReference>
<dbReference type="InterPro" id="IPR001930">
    <property type="entry name" value="Peptidase_M1"/>
</dbReference>
<dbReference type="InterPro" id="IPR027268">
    <property type="entry name" value="Peptidase_M4/M1_CTD_sf"/>
</dbReference>
<evidence type="ECO:0000256" key="2">
    <source>
        <dbReference type="ARBA" id="ARBA00010136"/>
    </source>
</evidence>
<keyword evidence="3 13" id="KW-0031">Aminopeptidase</keyword>
<evidence type="ECO:0000256" key="6">
    <source>
        <dbReference type="ARBA" id="ARBA00022801"/>
    </source>
</evidence>
<keyword evidence="9 13" id="KW-0482">Metalloprotease</keyword>
<dbReference type="Gene3D" id="1.25.50.20">
    <property type="match status" value="1"/>
</dbReference>
<dbReference type="GO" id="GO:0005737">
    <property type="term" value="C:cytoplasm"/>
    <property type="evidence" value="ECO:0007669"/>
    <property type="project" value="TreeGrafter"/>
</dbReference>
<evidence type="ECO:0000256" key="13">
    <source>
        <dbReference type="RuleBase" id="RU364040"/>
    </source>
</evidence>
<feature type="domain" description="Aminopeptidase N-like N-terminal" evidence="16">
    <location>
        <begin position="22"/>
        <end position="215"/>
    </location>
</feature>
<dbReference type="SUPFAM" id="SSF55486">
    <property type="entry name" value="Metalloproteases ('zincins'), catalytic domain"/>
    <property type="match status" value="1"/>
</dbReference>
<evidence type="ECO:0000256" key="3">
    <source>
        <dbReference type="ARBA" id="ARBA00022438"/>
    </source>
</evidence>
<evidence type="ECO:0000259" key="15">
    <source>
        <dbReference type="Pfam" id="PF11838"/>
    </source>
</evidence>
<dbReference type="STRING" id="49390.A0A068TPK5"/>
<evidence type="ECO:0000256" key="5">
    <source>
        <dbReference type="ARBA" id="ARBA00022723"/>
    </source>
</evidence>
<evidence type="ECO:0000256" key="11">
    <source>
        <dbReference type="PIRSR" id="PIRSR634016-3"/>
    </source>
</evidence>
<dbReference type="MEROPS" id="M01.A25"/>
<evidence type="ECO:0000256" key="4">
    <source>
        <dbReference type="ARBA" id="ARBA00022670"/>
    </source>
</evidence>
<keyword evidence="18" id="KW-1185">Reference proteome</keyword>
<dbReference type="PRINTS" id="PR00756">
    <property type="entry name" value="ALADIPTASE"/>
</dbReference>
<name>A0A068TPK5_COFCA</name>
<dbReference type="Proteomes" id="UP000295252">
    <property type="component" value="Chromosome VI"/>
</dbReference>
<dbReference type="GO" id="GO:0006508">
    <property type="term" value="P:proteolysis"/>
    <property type="evidence" value="ECO:0007669"/>
    <property type="project" value="UniProtKB-KW"/>
</dbReference>
<keyword evidence="4 13" id="KW-0645">Protease</keyword>
<feature type="domain" description="ERAP1-like C-terminal" evidence="15">
    <location>
        <begin position="557"/>
        <end position="875"/>
    </location>
</feature>
<dbReference type="InterPro" id="IPR014782">
    <property type="entry name" value="Peptidase_M1_dom"/>
</dbReference>
<keyword evidence="5 11" id="KW-0479">Metal-binding</keyword>
<dbReference type="SUPFAM" id="SSF63737">
    <property type="entry name" value="Leukotriene A4 hydrolase N-terminal domain"/>
    <property type="match status" value="1"/>
</dbReference>
<dbReference type="EC" id="3.4.11.-" evidence="13"/>
<evidence type="ECO:0000256" key="7">
    <source>
        <dbReference type="ARBA" id="ARBA00022833"/>
    </source>
</evidence>
<dbReference type="PANTHER" id="PTHR11533">
    <property type="entry name" value="PROTEASE M1 ZINC METALLOPROTEASE"/>
    <property type="match status" value="1"/>
</dbReference>
<evidence type="ECO:0000256" key="9">
    <source>
        <dbReference type="ARBA" id="ARBA00023049"/>
    </source>
</evidence>
<comment type="cofactor">
    <cofactor evidence="11 13">
        <name>Zn(2+)</name>
        <dbReference type="ChEBI" id="CHEBI:29105"/>
    </cofactor>
    <text evidence="11 13">Binds 1 zinc ion per subunit.</text>
</comment>
<dbReference type="Pfam" id="PF01433">
    <property type="entry name" value="Peptidase_M1"/>
    <property type="match status" value="1"/>
</dbReference>
<dbReference type="Gene3D" id="2.60.40.1910">
    <property type="match status" value="1"/>
</dbReference>
<evidence type="ECO:0000256" key="12">
    <source>
        <dbReference type="PIRSR" id="PIRSR634016-4"/>
    </source>
</evidence>
<dbReference type="InParanoid" id="A0A068TPK5"/>
<dbReference type="GO" id="GO:0043171">
    <property type="term" value="P:peptide catabolic process"/>
    <property type="evidence" value="ECO:0007669"/>
    <property type="project" value="TreeGrafter"/>
</dbReference>
<reference evidence="18" key="1">
    <citation type="journal article" date="2014" name="Science">
        <title>The coffee genome provides insight into the convergent evolution of caffeine biosynthesis.</title>
        <authorList>
            <person name="Denoeud F."/>
            <person name="Carretero-Paulet L."/>
            <person name="Dereeper A."/>
            <person name="Droc G."/>
            <person name="Guyot R."/>
            <person name="Pietrella M."/>
            <person name="Zheng C."/>
            <person name="Alberti A."/>
            <person name="Anthony F."/>
            <person name="Aprea G."/>
            <person name="Aury J.M."/>
            <person name="Bento P."/>
            <person name="Bernard M."/>
            <person name="Bocs S."/>
            <person name="Campa C."/>
            <person name="Cenci A."/>
            <person name="Combes M.C."/>
            <person name="Crouzillat D."/>
            <person name="Da Silva C."/>
            <person name="Daddiego L."/>
            <person name="De Bellis F."/>
            <person name="Dussert S."/>
            <person name="Garsmeur O."/>
            <person name="Gayraud T."/>
            <person name="Guignon V."/>
            <person name="Jahn K."/>
            <person name="Jamilloux V."/>
            <person name="Joet T."/>
            <person name="Labadie K."/>
            <person name="Lan T."/>
            <person name="Leclercq J."/>
            <person name="Lepelley M."/>
            <person name="Leroy T."/>
            <person name="Li L.T."/>
            <person name="Librado P."/>
            <person name="Lopez L."/>
            <person name="Munoz A."/>
            <person name="Noel B."/>
            <person name="Pallavicini A."/>
            <person name="Perrotta G."/>
            <person name="Poncet V."/>
            <person name="Pot D."/>
            <person name="Priyono X."/>
            <person name="Rigoreau M."/>
            <person name="Rouard M."/>
            <person name="Rozas J."/>
            <person name="Tranchant-Dubreuil C."/>
            <person name="VanBuren R."/>
            <person name="Zhang Q."/>
            <person name="Andrade A.C."/>
            <person name="Argout X."/>
            <person name="Bertrand B."/>
            <person name="de Kochko A."/>
            <person name="Graziosi G."/>
            <person name="Henry R.J."/>
            <person name="Jayarama X."/>
            <person name="Ming R."/>
            <person name="Nagai C."/>
            <person name="Rounsley S."/>
            <person name="Sankoff D."/>
            <person name="Giuliano G."/>
            <person name="Albert V.A."/>
            <person name="Wincker P."/>
            <person name="Lashermes P."/>
        </authorList>
    </citation>
    <scope>NUCLEOTIDE SEQUENCE [LARGE SCALE GENOMIC DNA]</scope>
    <source>
        <strain evidence="18">cv. DH200-94</strain>
    </source>
</reference>
<dbReference type="FunFam" id="1.10.390.10:FF:000001">
    <property type="entry name" value="Aminopeptidase"/>
    <property type="match status" value="1"/>
</dbReference>
<dbReference type="InterPro" id="IPR050344">
    <property type="entry name" value="Peptidase_M1_aminopeptidases"/>
</dbReference>
<dbReference type="CDD" id="cd09601">
    <property type="entry name" value="M1_APN-Q_like"/>
    <property type="match status" value="1"/>
</dbReference>
<protein>
    <recommendedName>
        <fullName evidence="13">Aminopeptidase</fullName>
        <ecNumber evidence="13">3.4.11.-</ecNumber>
    </recommendedName>
</protein>
<keyword evidence="7 11" id="KW-0862">Zinc</keyword>
<dbReference type="OrthoDB" id="10031169at2759"/>
<evidence type="ECO:0000256" key="10">
    <source>
        <dbReference type="PIRSR" id="PIRSR634016-1"/>
    </source>
</evidence>
<evidence type="ECO:0000313" key="18">
    <source>
        <dbReference type="Proteomes" id="UP000295252"/>
    </source>
</evidence>
<dbReference type="InterPro" id="IPR024571">
    <property type="entry name" value="ERAP1-like_C_dom"/>
</dbReference>
<feature type="active site" description="Proton acceptor" evidence="10">
    <location>
        <position position="323"/>
    </location>
</feature>
<dbReference type="InterPro" id="IPR034016">
    <property type="entry name" value="M1_APN-typ"/>
</dbReference>
<evidence type="ECO:0000256" key="8">
    <source>
        <dbReference type="ARBA" id="ARBA00022848"/>
    </source>
</evidence>
<keyword evidence="6 13" id="KW-0378">Hydrolase</keyword>
<organism evidence="17 18">
    <name type="scientific">Coffea canephora</name>
    <name type="common">Robusta coffee</name>
    <dbReference type="NCBI Taxonomy" id="49390"/>
    <lineage>
        <taxon>Eukaryota</taxon>
        <taxon>Viridiplantae</taxon>
        <taxon>Streptophyta</taxon>
        <taxon>Embryophyta</taxon>
        <taxon>Tracheophyta</taxon>
        <taxon>Spermatophyta</taxon>
        <taxon>Magnoliopsida</taxon>
        <taxon>eudicotyledons</taxon>
        <taxon>Gunneridae</taxon>
        <taxon>Pentapetalae</taxon>
        <taxon>asterids</taxon>
        <taxon>lamiids</taxon>
        <taxon>Gentianales</taxon>
        <taxon>Rubiaceae</taxon>
        <taxon>Ixoroideae</taxon>
        <taxon>Gardenieae complex</taxon>
        <taxon>Bertiereae - Coffeeae clade</taxon>
        <taxon>Coffeeae</taxon>
        <taxon>Coffea</taxon>
    </lineage>
</organism>
<feature type="binding site" evidence="11">
    <location>
        <position position="345"/>
    </location>
    <ligand>
        <name>Zn(2+)</name>
        <dbReference type="ChEBI" id="CHEBI:29105"/>
        <note>catalytic</note>
    </ligand>
</feature>
<accession>A0A068TPK5</accession>
<dbReference type="Pfam" id="PF17900">
    <property type="entry name" value="Peptidase_M1_N"/>
    <property type="match status" value="1"/>
</dbReference>
<keyword evidence="8" id="KW-0256">Endoplasmic reticulum</keyword>
<sequence length="901" mass="101921">MDSREQKLEQFKGQTRLPNFAVPKRYDLTLNLDLQVCTFSGIVLIDISIVQATKFLVLNTLDLAIDDVSFTSSENHNHIPTDIIVDNGDEILVLGFNDSLATGNGVLKICFSGTLNEQLKGLYRCTYVDGGVKKNMVATQFEAVDARLCFPCWDEPAFKVDCLLQGLSASTFKITLTNVPLELTALSNMPVSLEKHNGRHKTIYFEESVVMSTYLVAVVVGLFDYIEDTTDDGIKVRAYTPVGQSEKGKFALKIAVKALGFFKEYFTFPYGLPKLDMVAVPEFSGGAMENYGLIIYRENELLHDDLHSTVANTQRMTIVVAHEVAHHWFGNLVTMEWWTHLWLNEGFATWVSYLVTDILFPEWKIWNHFLQETTDGLQTDALEQSHPIEVEIHHARSVIEYFDAISYKKGSAVIRMLQDFLGNEIFRKSLSSYMARYAWGNAKTEDLWNVLSEVSGAGVSKIMSIWTKQTGYPVISLSLKDCSLEFKQTQFLSSGLHGDGRYWIIPITLSLGAYDRRKNFLLESEFGELDIADICHTGGSSNMHEKESAEDFQEEFWIKANVHQAGFYRVKYDDGLLTQLAKAIKSNCLSAADEFGILDDTFALCEACEIPLSSLLSLIEVYKKDLEQITLSRLIDVCQNVAKIAHDAIPDLLATLKQFFINLLLLCAESLGWDVVPGESQLTALMREEVLMALVRFGHRETCEEALKRFQAFLDDRKTTLLPVDTRKAAYIAVMRNTSNDIRNGLEHLLRLYREVDAVQEKTRILRCLASSSDTTIVLEVLDFMFSDEVRSQDIIYVASGISLEGRSTAWTWLKERWDMILKKWGTGPLLHPLIRKIVTPFCSHEMADEIEAFFAPRVDPSFAMNVNQSLEILRIKARWADYVKQDAVLGEVVSQLASQK</sequence>
<dbReference type="Gene3D" id="2.60.40.1730">
    <property type="entry name" value="tricorn interacting facor f3 domain"/>
    <property type="match status" value="1"/>
</dbReference>
<feature type="domain" description="Peptidase M1 membrane alanine aminopeptidase" evidence="14">
    <location>
        <begin position="250"/>
        <end position="466"/>
    </location>
</feature>
<dbReference type="GO" id="GO:0016020">
    <property type="term" value="C:membrane"/>
    <property type="evidence" value="ECO:0007669"/>
    <property type="project" value="TreeGrafter"/>
</dbReference>
<evidence type="ECO:0000256" key="1">
    <source>
        <dbReference type="ARBA" id="ARBA00004174"/>
    </source>
</evidence>
<comment type="similarity">
    <text evidence="2 13">Belongs to the peptidase M1 family.</text>
</comment>
<dbReference type="GO" id="GO:0005615">
    <property type="term" value="C:extracellular space"/>
    <property type="evidence" value="ECO:0007669"/>
    <property type="project" value="TreeGrafter"/>
</dbReference>
<evidence type="ECO:0000259" key="14">
    <source>
        <dbReference type="Pfam" id="PF01433"/>
    </source>
</evidence>
<dbReference type="Gene3D" id="1.10.390.10">
    <property type="entry name" value="Neutral Protease Domain 2"/>
    <property type="match status" value="1"/>
</dbReference>
<feature type="binding site" evidence="11">
    <location>
        <position position="326"/>
    </location>
    <ligand>
        <name>Zn(2+)</name>
        <dbReference type="ChEBI" id="CHEBI:29105"/>
        <note>catalytic</note>
    </ligand>
</feature>
<dbReference type="AlphaFoldDB" id="A0A068TPK5"/>
<dbReference type="OMA" id="FIPCVDH"/>
<gene>
    <name evidence="17" type="ORF">GSCOC_T00021810001</name>
</gene>
<dbReference type="GO" id="GO:0070006">
    <property type="term" value="F:metalloaminopeptidase activity"/>
    <property type="evidence" value="ECO:0007669"/>
    <property type="project" value="TreeGrafter"/>
</dbReference>